<dbReference type="PANTHER" id="PTHR38460:SF1">
    <property type="entry name" value="TAUTOMERASE YOLI-RELATED"/>
    <property type="match status" value="1"/>
</dbReference>
<dbReference type="Pfam" id="PF14552">
    <property type="entry name" value="Tautomerase_2"/>
    <property type="match status" value="1"/>
</dbReference>
<dbReference type="EMBL" id="JQEC01000021">
    <property type="protein sequence ID" value="KGJ93808.1"/>
    <property type="molecule type" value="Genomic_DNA"/>
</dbReference>
<evidence type="ECO:0000313" key="1">
    <source>
        <dbReference type="EMBL" id="KGJ93808.1"/>
    </source>
</evidence>
<dbReference type="Gene3D" id="3.30.429.10">
    <property type="entry name" value="Macrophage Migration Inhibitory Factor"/>
    <property type="match status" value="1"/>
</dbReference>
<dbReference type="PANTHER" id="PTHR38460">
    <property type="entry name" value="TAUTOMERASE YOLI-RELATED"/>
    <property type="match status" value="1"/>
</dbReference>
<dbReference type="InterPro" id="IPR014347">
    <property type="entry name" value="Tautomerase/MIF_sf"/>
</dbReference>
<dbReference type="OrthoDB" id="9804765at2"/>
<name>A0A099KVX8_COLPS</name>
<evidence type="ECO:0000313" key="2">
    <source>
        <dbReference type="Proteomes" id="UP000029868"/>
    </source>
</evidence>
<accession>A0A099KVX8</accession>
<reference evidence="1 2" key="1">
    <citation type="submission" date="2014-08" db="EMBL/GenBank/DDBJ databases">
        <title>Genomic and Phenotypic Diversity of Colwellia psychrerythraea strains from Disparate Marine Basins.</title>
        <authorList>
            <person name="Techtmann S.M."/>
            <person name="Stelling S.C."/>
            <person name="Utturkar S.M."/>
            <person name="Alshibli N."/>
            <person name="Harris A."/>
            <person name="Brown S.D."/>
            <person name="Hazen T.C."/>
        </authorList>
    </citation>
    <scope>NUCLEOTIDE SEQUENCE [LARGE SCALE GENOMIC DNA]</scope>
    <source>
        <strain evidence="1 2">GAB14E</strain>
    </source>
</reference>
<dbReference type="RefSeq" id="WP_033082043.1">
    <property type="nucleotide sequence ID" value="NZ_JQEC01000021.1"/>
</dbReference>
<protein>
    <recommendedName>
        <fullName evidence="3">Tautomerase family protein</fullName>
    </recommendedName>
</protein>
<dbReference type="SUPFAM" id="SSF55331">
    <property type="entry name" value="Tautomerase/MIF"/>
    <property type="match status" value="1"/>
</dbReference>
<dbReference type="InterPro" id="IPR037479">
    <property type="entry name" value="Tauto_MSAD"/>
</dbReference>
<comment type="caution">
    <text evidence="1">The sequence shown here is derived from an EMBL/GenBank/DDBJ whole genome shotgun (WGS) entry which is preliminary data.</text>
</comment>
<dbReference type="PATRIC" id="fig|28229.3.peg.1988"/>
<organism evidence="1 2">
    <name type="scientific">Colwellia psychrerythraea</name>
    <name type="common">Vibrio psychroerythus</name>
    <dbReference type="NCBI Taxonomy" id="28229"/>
    <lineage>
        <taxon>Bacteria</taxon>
        <taxon>Pseudomonadati</taxon>
        <taxon>Pseudomonadota</taxon>
        <taxon>Gammaproteobacteria</taxon>
        <taxon>Alteromonadales</taxon>
        <taxon>Colwelliaceae</taxon>
        <taxon>Colwellia</taxon>
    </lineage>
</organism>
<evidence type="ECO:0008006" key="3">
    <source>
        <dbReference type="Google" id="ProtNLM"/>
    </source>
</evidence>
<proteinExistence type="predicted"/>
<dbReference type="Proteomes" id="UP000029868">
    <property type="component" value="Unassembled WGS sequence"/>
</dbReference>
<gene>
    <name evidence="1" type="ORF">GAB14E_2363</name>
</gene>
<sequence>MIVIYGIKENLNPIKAKFSDVIHQSMQSVFGMPEDKRAHRFIPMDKSDFYYPGGRSDSYTVIEINMMAGRKIETKKALIKSLFAGIEAQLNILPVDIEIIIKEQPNHCWGFRGITGDEVTDLKYLINV</sequence>
<dbReference type="AlphaFoldDB" id="A0A099KVX8"/>